<keyword evidence="1" id="KW-0812">Transmembrane</keyword>
<evidence type="ECO:0000313" key="2">
    <source>
        <dbReference type="EMBL" id="KAL0484221.1"/>
    </source>
</evidence>
<feature type="transmembrane region" description="Helical" evidence="1">
    <location>
        <begin position="123"/>
        <end position="143"/>
    </location>
</feature>
<protein>
    <submittedName>
        <fullName evidence="2">Uncharacterized protein</fullName>
    </submittedName>
</protein>
<dbReference type="EMBL" id="JAOPGA020001028">
    <property type="protein sequence ID" value="KAL0484221.1"/>
    <property type="molecule type" value="Genomic_DNA"/>
</dbReference>
<feature type="transmembrane region" description="Helical" evidence="1">
    <location>
        <begin position="446"/>
        <end position="464"/>
    </location>
</feature>
<dbReference type="Proteomes" id="UP001431209">
    <property type="component" value="Unassembled WGS sequence"/>
</dbReference>
<accession>A0AAW2Z6C3</accession>
<feature type="transmembrane region" description="Helical" evidence="1">
    <location>
        <begin position="380"/>
        <end position="398"/>
    </location>
</feature>
<sequence>MSTIQTSPIKVPTESLQVITKPDRYSIHGISPRVWLIAPSLLPVVVGNNGLTSVAIGSLLMSRGVEDLYFCTNSKDPYYKLLFSYGVIVLSSGAINYGLSMISQENPNSKIIRRTGELWRCTFGVLGIVAGSFFILDGALSLYPTLNSSNNALFNIITKRNYLDHKTIDHESLKFLSNICLHLFQDFKILSGSALVLASIQDVSRKLKLHFLNCCFDDAVAKVKRFQRFLFHNDIYFGAIVCLFGLGTTIDGWRRLLDSNNGIYDIIKNVEIAAGGTAIYYGTQIVMDVTNKDFHGSKDFPLASSYLGITASLLKYLLIDVKTNNATFSQPASLNNLVNSLLVMSLGYHGVHNLLKVTMKPFGHSGDEVTKKFTKHTAKGVWAAIGILSTAVGAHHAYDCYANLPITSSNVVRSSLTCAASLFCYYSTLDFLLGTKPKPKHFVQKMSGAVITSSVISGLVYFLIKK</sequence>
<feature type="transmembrane region" description="Helical" evidence="1">
    <location>
        <begin position="34"/>
        <end position="61"/>
    </location>
</feature>
<dbReference type="AlphaFoldDB" id="A0AAW2Z6C3"/>
<proteinExistence type="predicted"/>
<evidence type="ECO:0000313" key="3">
    <source>
        <dbReference type="Proteomes" id="UP001431209"/>
    </source>
</evidence>
<comment type="caution">
    <text evidence="2">The sequence shown here is derived from an EMBL/GenBank/DDBJ whole genome shotgun (WGS) entry which is preliminary data.</text>
</comment>
<organism evidence="2 3">
    <name type="scientific">Acrasis kona</name>
    <dbReference type="NCBI Taxonomy" id="1008807"/>
    <lineage>
        <taxon>Eukaryota</taxon>
        <taxon>Discoba</taxon>
        <taxon>Heterolobosea</taxon>
        <taxon>Tetramitia</taxon>
        <taxon>Eutetramitia</taxon>
        <taxon>Acrasidae</taxon>
        <taxon>Acrasis</taxon>
    </lineage>
</organism>
<name>A0AAW2Z6C3_9EUKA</name>
<keyword evidence="3" id="KW-1185">Reference proteome</keyword>
<feature type="transmembrane region" description="Helical" evidence="1">
    <location>
        <begin position="81"/>
        <end position="102"/>
    </location>
</feature>
<evidence type="ECO:0000256" key="1">
    <source>
        <dbReference type="SAM" id="Phobius"/>
    </source>
</evidence>
<keyword evidence="1" id="KW-1133">Transmembrane helix</keyword>
<feature type="transmembrane region" description="Helical" evidence="1">
    <location>
        <begin position="235"/>
        <end position="253"/>
    </location>
</feature>
<reference evidence="2 3" key="1">
    <citation type="submission" date="2024-03" db="EMBL/GenBank/DDBJ databases">
        <title>The Acrasis kona genome and developmental transcriptomes reveal deep origins of eukaryotic multicellular pathways.</title>
        <authorList>
            <person name="Sheikh S."/>
            <person name="Fu C.-J."/>
            <person name="Brown M.W."/>
            <person name="Baldauf S.L."/>
        </authorList>
    </citation>
    <scope>NUCLEOTIDE SEQUENCE [LARGE SCALE GENOMIC DNA]</scope>
    <source>
        <strain evidence="2 3">ATCC MYA-3509</strain>
    </source>
</reference>
<keyword evidence="1" id="KW-0472">Membrane</keyword>
<gene>
    <name evidence="2" type="ORF">AKO1_004766</name>
</gene>